<name>A0A7J6KV92_PERCH</name>
<evidence type="ECO:0000256" key="1">
    <source>
        <dbReference type="SAM" id="SignalP"/>
    </source>
</evidence>
<dbReference type="Proteomes" id="UP000591131">
    <property type="component" value="Unassembled WGS sequence"/>
</dbReference>
<proteinExistence type="predicted"/>
<protein>
    <recommendedName>
        <fullName evidence="4">Secreted protein</fullName>
    </recommendedName>
</protein>
<reference evidence="2 3" key="1">
    <citation type="submission" date="2020-04" db="EMBL/GenBank/DDBJ databases">
        <title>Perkinsus chesapeaki whole genome sequence.</title>
        <authorList>
            <person name="Bogema D.R."/>
        </authorList>
    </citation>
    <scope>NUCLEOTIDE SEQUENCE [LARGE SCALE GENOMIC DNA]</scope>
    <source>
        <strain evidence="2">ATCC PRA-425</strain>
    </source>
</reference>
<organism evidence="2 3">
    <name type="scientific">Perkinsus chesapeaki</name>
    <name type="common">Clam parasite</name>
    <name type="synonym">Perkinsus andrewsi</name>
    <dbReference type="NCBI Taxonomy" id="330153"/>
    <lineage>
        <taxon>Eukaryota</taxon>
        <taxon>Sar</taxon>
        <taxon>Alveolata</taxon>
        <taxon>Perkinsozoa</taxon>
        <taxon>Perkinsea</taxon>
        <taxon>Perkinsida</taxon>
        <taxon>Perkinsidae</taxon>
        <taxon>Perkinsus</taxon>
    </lineage>
</organism>
<keyword evidence="1" id="KW-0732">Signal</keyword>
<evidence type="ECO:0008006" key="4">
    <source>
        <dbReference type="Google" id="ProtNLM"/>
    </source>
</evidence>
<dbReference type="AlphaFoldDB" id="A0A7J6KV92"/>
<sequence>MVNIPFILAALPAARFMASTAAMLSHSSKPGDLVGSLSIFLFTKERTSFCALESMNQYEASGNITNAAIEWSDASDTTTPTDSLPSSLHPAPRSAQVFELMLVNRT</sequence>
<keyword evidence="3" id="KW-1185">Reference proteome</keyword>
<comment type="caution">
    <text evidence="2">The sequence shown here is derived from an EMBL/GenBank/DDBJ whole genome shotgun (WGS) entry which is preliminary data.</text>
</comment>
<dbReference type="EMBL" id="JAAPAO010001244">
    <property type="protein sequence ID" value="KAF4650501.1"/>
    <property type="molecule type" value="Genomic_DNA"/>
</dbReference>
<gene>
    <name evidence="2" type="ORF">FOL47_001104</name>
</gene>
<evidence type="ECO:0000313" key="3">
    <source>
        <dbReference type="Proteomes" id="UP000591131"/>
    </source>
</evidence>
<evidence type="ECO:0000313" key="2">
    <source>
        <dbReference type="EMBL" id="KAF4650501.1"/>
    </source>
</evidence>
<feature type="chain" id="PRO_5029836957" description="Secreted protein" evidence="1">
    <location>
        <begin position="22"/>
        <end position="106"/>
    </location>
</feature>
<feature type="signal peptide" evidence="1">
    <location>
        <begin position="1"/>
        <end position="21"/>
    </location>
</feature>
<accession>A0A7J6KV92</accession>